<feature type="compositionally biased region" description="Acidic residues" evidence="1">
    <location>
        <begin position="32"/>
        <end position="41"/>
    </location>
</feature>
<dbReference type="InterPro" id="IPR002372">
    <property type="entry name" value="PQQ_rpt_dom"/>
</dbReference>
<dbReference type="InterPro" id="IPR011047">
    <property type="entry name" value="Quinoprotein_ADH-like_sf"/>
</dbReference>
<dbReference type="InterPro" id="IPR015943">
    <property type="entry name" value="WD40/YVTN_repeat-like_dom_sf"/>
</dbReference>
<organism evidence="3 4">
    <name type="scientific">Natronoarchaeum mannanilyticum</name>
    <dbReference type="NCBI Taxonomy" id="926360"/>
    <lineage>
        <taxon>Archaea</taxon>
        <taxon>Methanobacteriati</taxon>
        <taxon>Methanobacteriota</taxon>
        <taxon>Stenosarchaea group</taxon>
        <taxon>Halobacteria</taxon>
        <taxon>Halobacteriales</taxon>
        <taxon>Natronoarchaeaceae</taxon>
    </lineage>
</organism>
<evidence type="ECO:0000313" key="4">
    <source>
        <dbReference type="Proteomes" id="UP001500420"/>
    </source>
</evidence>
<dbReference type="SMART" id="SM00564">
    <property type="entry name" value="PQQ"/>
    <property type="match status" value="5"/>
</dbReference>
<dbReference type="RefSeq" id="WP_343772561.1">
    <property type="nucleotide sequence ID" value="NZ_BAAADV010000001.1"/>
</dbReference>
<evidence type="ECO:0000259" key="2">
    <source>
        <dbReference type="Pfam" id="PF13360"/>
    </source>
</evidence>
<comment type="caution">
    <text evidence="3">The sequence shown here is derived from an EMBL/GenBank/DDBJ whole genome shotgun (WGS) entry which is preliminary data.</text>
</comment>
<gene>
    <name evidence="3" type="ORF">GCM10009020_07770</name>
</gene>
<dbReference type="InterPro" id="IPR018391">
    <property type="entry name" value="PQQ_b-propeller_rpt"/>
</dbReference>
<accession>A0AAV3T5S6</accession>
<feature type="domain" description="Pyrrolo-quinoline quinone repeat" evidence="2">
    <location>
        <begin position="305"/>
        <end position="388"/>
    </location>
</feature>
<name>A0AAV3T5S6_9EURY</name>
<dbReference type="Gene3D" id="2.130.10.10">
    <property type="entry name" value="YVTN repeat-like/Quinoprotein amine dehydrogenase"/>
    <property type="match status" value="2"/>
</dbReference>
<feature type="region of interest" description="Disordered" evidence="1">
    <location>
        <begin position="25"/>
        <end position="54"/>
    </location>
</feature>
<feature type="compositionally biased region" description="Basic and acidic residues" evidence="1">
    <location>
        <begin position="42"/>
        <end position="52"/>
    </location>
</feature>
<proteinExistence type="predicted"/>
<reference evidence="3 4" key="1">
    <citation type="journal article" date="2019" name="Int. J. Syst. Evol. Microbiol.">
        <title>The Global Catalogue of Microorganisms (GCM) 10K type strain sequencing project: providing services to taxonomists for standard genome sequencing and annotation.</title>
        <authorList>
            <consortium name="The Broad Institute Genomics Platform"/>
            <consortium name="The Broad Institute Genome Sequencing Center for Infectious Disease"/>
            <person name="Wu L."/>
            <person name="Ma J."/>
        </authorList>
    </citation>
    <scope>NUCLEOTIDE SEQUENCE [LARGE SCALE GENOMIC DNA]</scope>
    <source>
        <strain evidence="3 4">JCM 16328</strain>
    </source>
</reference>
<dbReference type="Proteomes" id="UP001500420">
    <property type="component" value="Unassembled WGS sequence"/>
</dbReference>
<protein>
    <submittedName>
        <fullName evidence="3">PQQ-binding-like beta-propeller repeat protein</fullName>
    </submittedName>
</protein>
<feature type="domain" description="Pyrrolo-quinoline quinone repeat" evidence="2">
    <location>
        <begin position="80"/>
        <end position="162"/>
    </location>
</feature>
<dbReference type="PANTHER" id="PTHR34512">
    <property type="entry name" value="CELL SURFACE PROTEIN"/>
    <property type="match status" value="1"/>
</dbReference>
<evidence type="ECO:0000256" key="1">
    <source>
        <dbReference type="SAM" id="MobiDB-lite"/>
    </source>
</evidence>
<dbReference type="AlphaFoldDB" id="A0AAV3T5S6"/>
<sequence length="398" mass="42367">MPSRRRYLAAVGAAGVPLAGCSYIHGSPSADEPPEAGVDDPPEPRSDLHGADGEWSSFGCNASNARAVGDGRAPVDGVAERWRVEVAGSAYREPVAADGRVYHCFTDLSAYDADDGSELWRHPDVETTPVVRDGVVYAGAEGRLLALDAETGDTAWELTLSENESVGVPALFPGEGLYVPVGEAVYKIDPETNGVEWSRDAFGRVLGPPAYVSQMGCAFATEAGYVYLLGHDGTGFGRWSLPAVPEAPLTADVDALYVNCLDGATYGIDMERSPRLDIDWHAETGWASAGIAVHQFVYTTGTNGLRAIDPDSGDSLWEYDTGDWRWTAPALGRDTLFVGGGRLYALDPTPGSGTPDQPAVRFEKSFHGRVGPGPVLDDGTVYVIAQTGERTYHLLALE</sequence>
<dbReference type="SUPFAM" id="SSF50998">
    <property type="entry name" value="Quinoprotein alcohol dehydrogenase-like"/>
    <property type="match status" value="2"/>
</dbReference>
<dbReference type="PANTHER" id="PTHR34512:SF30">
    <property type="entry name" value="OUTER MEMBRANE PROTEIN ASSEMBLY FACTOR BAMB"/>
    <property type="match status" value="1"/>
</dbReference>
<evidence type="ECO:0000313" key="3">
    <source>
        <dbReference type="EMBL" id="GAA0665202.1"/>
    </source>
</evidence>
<dbReference type="EMBL" id="BAAADV010000001">
    <property type="protein sequence ID" value="GAA0665202.1"/>
    <property type="molecule type" value="Genomic_DNA"/>
</dbReference>
<dbReference type="Pfam" id="PF13360">
    <property type="entry name" value="PQQ_2"/>
    <property type="match status" value="2"/>
</dbReference>
<keyword evidence="4" id="KW-1185">Reference proteome</keyword>